<dbReference type="Pfam" id="PF07460">
    <property type="entry name" value="NUMOD3"/>
    <property type="match status" value="2"/>
</dbReference>
<dbReference type="InterPro" id="IPR006350">
    <property type="entry name" value="Intron_endoG1"/>
</dbReference>
<feature type="domain" description="Nuclease associated modular" evidence="1">
    <location>
        <begin position="74"/>
        <end position="90"/>
    </location>
</feature>
<feature type="domain" description="Nuclease associated modular" evidence="1">
    <location>
        <begin position="110"/>
        <end position="126"/>
    </location>
</feature>
<accession>A0A6G6A3H4</accession>
<keyword evidence="2" id="KW-0540">Nuclease</keyword>
<feature type="domain" description="Nuclease associated modular" evidence="1">
    <location>
        <begin position="91"/>
        <end position="107"/>
    </location>
</feature>
<proteinExistence type="predicted"/>
<gene>
    <name evidence="2" type="primary">orf182</name>
</gene>
<protein>
    <submittedName>
        <fullName evidence="2">GIY-YIG endonuclease</fullName>
    </submittedName>
</protein>
<evidence type="ECO:0000259" key="1">
    <source>
        <dbReference type="SMART" id="SM00496"/>
    </source>
</evidence>
<keyword evidence="2" id="KW-0496">Mitochondrion</keyword>
<dbReference type="AlphaFoldDB" id="A0A6G6A3H4"/>
<keyword evidence="2" id="KW-0378">Hydrolase</keyword>
<dbReference type="GO" id="GO:0004519">
    <property type="term" value="F:endonuclease activity"/>
    <property type="evidence" value="ECO:0007669"/>
    <property type="project" value="UniProtKB-KW"/>
</dbReference>
<dbReference type="NCBIfam" id="TIGR01453">
    <property type="entry name" value="grpIintron_endo"/>
    <property type="match status" value="1"/>
</dbReference>
<dbReference type="SUPFAM" id="SSF64496">
    <property type="entry name" value="DNA-binding domain of intron-encoded endonucleases"/>
    <property type="match status" value="1"/>
</dbReference>
<dbReference type="InterPro" id="IPR035901">
    <property type="entry name" value="GIY-YIG_endonuc_sf"/>
</dbReference>
<dbReference type="SMART" id="SM00496">
    <property type="entry name" value="IENR2"/>
    <property type="match status" value="4"/>
</dbReference>
<dbReference type="GO" id="GO:0003677">
    <property type="term" value="F:DNA binding"/>
    <property type="evidence" value="ECO:0007669"/>
    <property type="project" value="InterPro"/>
</dbReference>
<dbReference type="EMBL" id="MN977366">
    <property type="protein sequence ID" value="QID02856.1"/>
    <property type="molecule type" value="Genomic_DNA"/>
</dbReference>
<dbReference type="Gene3D" id="3.40.1440.10">
    <property type="entry name" value="GIY-YIG endonuclease"/>
    <property type="match status" value="1"/>
</dbReference>
<feature type="domain" description="Nuclease associated modular" evidence="1">
    <location>
        <begin position="57"/>
        <end position="73"/>
    </location>
</feature>
<sequence length="182" mass="20759">MKVHMKIYKAILKHGHSKFSVEILEYCDSDCLIKKEQYYLDLLKPEYNTLKIAGSPLGYKHTEEAIEKLKKLGTGRKHSEEAKAKIRAANLGNTLSAEIRSKISSSRLKLNFKHTESAKLKIGASSVARFGSITYVTDIKTGKTEQYLSRRQAAFALNIAPLTIKRYIESNKLYNDRYRITE</sequence>
<name>A0A6G6A3H4_ORBOL</name>
<geneLocation type="mitochondrion" evidence="2"/>
<organism evidence="2">
    <name type="scientific">Orbilia oligospora</name>
    <name type="common">Nematode-trapping fungus</name>
    <name type="synonym">Arthrobotrys oligospora</name>
    <dbReference type="NCBI Taxonomy" id="2813651"/>
    <lineage>
        <taxon>Eukaryota</taxon>
        <taxon>Fungi</taxon>
        <taxon>Dikarya</taxon>
        <taxon>Ascomycota</taxon>
        <taxon>Pezizomycotina</taxon>
        <taxon>Orbiliomycetes</taxon>
        <taxon>Orbiliales</taxon>
        <taxon>Orbiliaceae</taxon>
        <taxon>Orbilia</taxon>
    </lineage>
</organism>
<keyword evidence="2" id="KW-0255">Endonuclease</keyword>
<dbReference type="InterPro" id="IPR003611">
    <property type="entry name" value="NUMOD3"/>
</dbReference>
<dbReference type="SUPFAM" id="SSF82771">
    <property type="entry name" value="GIY-YIG endonuclease"/>
    <property type="match status" value="1"/>
</dbReference>
<reference evidence="2" key="1">
    <citation type="submission" date="2020-01" db="EMBL/GenBank/DDBJ databases">
        <authorList>
            <person name="Fang M.L."/>
            <person name="Zhang Y."/>
        </authorList>
    </citation>
    <scope>NUCLEOTIDE SEQUENCE</scope>
    <source>
        <strain evidence="2">YMF1.03037</strain>
    </source>
</reference>
<evidence type="ECO:0000313" key="2">
    <source>
        <dbReference type="EMBL" id="QID02856.1"/>
    </source>
</evidence>